<name>A0ABU6CL61_9ACTN</name>
<protein>
    <submittedName>
        <fullName evidence="1">Rrf2 family transcriptional regulator</fullName>
    </submittedName>
</protein>
<sequence length="159" mass="17173">MSANSRMSLAVHILTWLAYDRRGTDKEIATSQRIATSVNTNPVVIRRSLGRLKDHELVTIDHGKGGGWNLARDAASITLLDVYCASSDEPVFGLHASDPDAECYVGYGIQPVLTGIYDRATDALRQSLAQVTIADVLRETLAAYAAGDHPPQQPQASVI</sequence>
<dbReference type="SUPFAM" id="SSF46785">
    <property type="entry name" value="Winged helix' DNA-binding domain"/>
    <property type="match status" value="1"/>
</dbReference>
<keyword evidence="2" id="KW-1185">Reference proteome</keyword>
<dbReference type="PANTHER" id="PTHR33221">
    <property type="entry name" value="WINGED HELIX-TURN-HELIX TRANSCRIPTIONAL REGULATOR, RRF2 FAMILY"/>
    <property type="match status" value="1"/>
</dbReference>
<dbReference type="RefSeq" id="WP_324773052.1">
    <property type="nucleotide sequence ID" value="NZ_BAAATS010000032.1"/>
</dbReference>
<accession>A0ABU6CL61</accession>
<dbReference type="Pfam" id="PF02082">
    <property type="entry name" value="Rrf2"/>
    <property type="match status" value="1"/>
</dbReference>
<evidence type="ECO:0000313" key="2">
    <source>
        <dbReference type="Proteomes" id="UP001352223"/>
    </source>
</evidence>
<dbReference type="InterPro" id="IPR000944">
    <property type="entry name" value="Tscrpt_reg_Rrf2"/>
</dbReference>
<dbReference type="Proteomes" id="UP001352223">
    <property type="component" value="Unassembled WGS sequence"/>
</dbReference>
<reference evidence="1 2" key="1">
    <citation type="submission" date="2022-10" db="EMBL/GenBank/DDBJ databases">
        <authorList>
            <person name="Xie J."/>
            <person name="Shen N."/>
        </authorList>
    </citation>
    <scope>NUCLEOTIDE SEQUENCE [LARGE SCALE GENOMIC DNA]</scope>
    <source>
        <strain evidence="1 2">DSM 41681</strain>
    </source>
</reference>
<organism evidence="1 2">
    <name type="scientific">Streptomyces kunmingensis</name>
    <dbReference type="NCBI Taxonomy" id="68225"/>
    <lineage>
        <taxon>Bacteria</taxon>
        <taxon>Bacillati</taxon>
        <taxon>Actinomycetota</taxon>
        <taxon>Actinomycetes</taxon>
        <taxon>Kitasatosporales</taxon>
        <taxon>Streptomycetaceae</taxon>
        <taxon>Streptomyces</taxon>
    </lineage>
</organism>
<dbReference type="PROSITE" id="PS51197">
    <property type="entry name" value="HTH_RRF2_2"/>
    <property type="match status" value="1"/>
</dbReference>
<dbReference type="EMBL" id="JAOZYB010000323">
    <property type="protein sequence ID" value="MEB3965100.1"/>
    <property type="molecule type" value="Genomic_DNA"/>
</dbReference>
<gene>
    <name evidence="1" type="ORF">OKJ48_33470</name>
</gene>
<dbReference type="InterPro" id="IPR036388">
    <property type="entry name" value="WH-like_DNA-bd_sf"/>
</dbReference>
<dbReference type="Gene3D" id="1.10.10.10">
    <property type="entry name" value="Winged helix-like DNA-binding domain superfamily/Winged helix DNA-binding domain"/>
    <property type="match status" value="1"/>
</dbReference>
<dbReference type="InterPro" id="IPR036390">
    <property type="entry name" value="WH_DNA-bd_sf"/>
</dbReference>
<proteinExistence type="predicted"/>
<dbReference type="PANTHER" id="PTHR33221:SF15">
    <property type="entry name" value="HTH-TYPE TRANSCRIPTIONAL REGULATOR YWGB-RELATED"/>
    <property type="match status" value="1"/>
</dbReference>
<comment type="caution">
    <text evidence="1">The sequence shown here is derived from an EMBL/GenBank/DDBJ whole genome shotgun (WGS) entry which is preliminary data.</text>
</comment>
<evidence type="ECO:0000313" key="1">
    <source>
        <dbReference type="EMBL" id="MEB3965100.1"/>
    </source>
</evidence>